<sequence length="389" mass="44310">MASPSRRVRKPYLTGVDNRESTVGVMAHVRLVDGQFSGRQGPALMKYLEIGRKHDIAVCVFDPADVDLKRHVLEGYVLQRGSETPQLIRREMPIPPVIYDQILSRRYEQLRAFRPLRAYLQKNAKLFNSGYFDKWDVDQWLKKRTALLPFLPETDLLRDAEQLRAFLMKHPVAFIKPTAGSLGIGILRVVQRDRGYFAQLRKRSGALSEETFKNAEDLFLRHQKRFLRPHIIQQGLTLIQDDGCPIDLRVVAQKNRLGIWCITKQYARKAASGEFVSNLTTGGEAQRIADLERSGLIQNAVMLRETIKALTMEVCTCIEKESRSLIGELGLDFGVAPDGHLYVIEVNSKPFKSPVTELGSEKLLDLSFLRPLRFAQWLCVKRGQKGVPR</sequence>
<dbReference type="OrthoDB" id="2371125at2"/>
<dbReference type="SUPFAM" id="SSF56059">
    <property type="entry name" value="Glutathione synthetase ATP-binding domain-like"/>
    <property type="match status" value="1"/>
</dbReference>
<reference evidence="1 2" key="1">
    <citation type="submission" date="2015-12" db="EMBL/GenBank/DDBJ databases">
        <title>Draft genome sequence of Acidibacillus ferrooxidans ITV001, isolated from a chalcopyrite acid mine drainage site in Brazil.</title>
        <authorList>
            <person name="Dall'Agnol H."/>
            <person name="Nancucheo I."/>
            <person name="Johnson B."/>
            <person name="Oliveira R."/>
            <person name="Leite L."/>
            <person name="Pylro V."/>
            <person name="Nunes G.L."/>
            <person name="Tzotzos G."/>
            <person name="Fernandes G.R."/>
            <person name="Dutra J."/>
            <person name="Orellana S.C."/>
            <person name="Oliveira G."/>
        </authorList>
    </citation>
    <scope>NUCLEOTIDE SEQUENCE [LARGE SCALE GENOMIC DNA]</scope>
    <source>
        <strain evidence="2">ITV01</strain>
    </source>
</reference>
<dbReference type="Proteomes" id="UP000053557">
    <property type="component" value="Unassembled WGS sequence"/>
</dbReference>
<comment type="caution">
    <text evidence="1">The sequence shown here is derived from an EMBL/GenBank/DDBJ whole genome shotgun (WGS) entry which is preliminary data.</text>
</comment>
<evidence type="ECO:0000313" key="1">
    <source>
        <dbReference type="EMBL" id="KUO97015.1"/>
    </source>
</evidence>
<dbReference type="RefSeq" id="WP_067711975.1">
    <property type="nucleotide sequence ID" value="NZ_LPVJ01000007.1"/>
</dbReference>
<protein>
    <recommendedName>
        <fullName evidence="3">ATP-grasp domain-containing protein</fullName>
    </recommendedName>
</protein>
<dbReference type="InterPro" id="IPR026838">
    <property type="entry name" value="YheC/D"/>
</dbReference>
<keyword evidence="2" id="KW-1185">Reference proteome</keyword>
<proteinExistence type="predicted"/>
<dbReference type="AlphaFoldDB" id="A0A101XT49"/>
<name>A0A101XT49_9BACL</name>
<dbReference type="Pfam" id="PF14398">
    <property type="entry name" value="ATPgrasp_YheCD"/>
    <property type="match status" value="1"/>
</dbReference>
<accession>A0A101XT49</accession>
<evidence type="ECO:0008006" key="3">
    <source>
        <dbReference type="Google" id="ProtNLM"/>
    </source>
</evidence>
<dbReference type="EMBL" id="LPVJ01000007">
    <property type="protein sequence ID" value="KUO97015.1"/>
    <property type="molecule type" value="Genomic_DNA"/>
</dbReference>
<organism evidence="1 2">
    <name type="scientific">Ferroacidibacillus organovorans</name>
    <dbReference type="NCBI Taxonomy" id="1765683"/>
    <lineage>
        <taxon>Bacteria</taxon>
        <taxon>Bacillati</taxon>
        <taxon>Bacillota</taxon>
        <taxon>Bacilli</taxon>
        <taxon>Bacillales</taxon>
        <taxon>Alicyclobacillaceae</taxon>
        <taxon>Ferroacidibacillus</taxon>
    </lineage>
</organism>
<dbReference type="Gene3D" id="3.30.470.20">
    <property type="entry name" value="ATP-grasp fold, B domain"/>
    <property type="match status" value="1"/>
</dbReference>
<gene>
    <name evidence="1" type="ORF">ATW55_07260</name>
</gene>
<evidence type="ECO:0000313" key="2">
    <source>
        <dbReference type="Proteomes" id="UP000053557"/>
    </source>
</evidence>